<reference evidence="3 4" key="1">
    <citation type="submission" date="2020-08" db="EMBL/GenBank/DDBJ databases">
        <title>Genomic Encyclopedia of Type Strains, Phase IV (KMG-IV): sequencing the most valuable type-strain genomes for metagenomic binning, comparative biology and taxonomic classification.</title>
        <authorList>
            <person name="Goeker M."/>
        </authorList>
    </citation>
    <scope>NUCLEOTIDE SEQUENCE [LARGE SCALE GENOMIC DNA]</scope>
    <source>
        <strain evidence="3 4">YIM 65646</strain>
    </source>
</reference>
<dbReference type="SMART" id="SM00091">
    <property type="entry name" value="PAS"/>
    <property type="match status" value="2"/>
</dbReference>
<dbReference type="Proteomes" id="UP000548476">
    <property type="component" value="Unassembled WGS sequence"/>
</dbReference>
<protein>
    <submittedName>
        <fullName evidence="3">PAS domain S-box-containing protein</fullName>
    </submittedName>
</protein>
<dbReference type="RefSeq" id="WP_184788698.1">
    <property type="nucleotide sequence ID" value="NZ_BONT01000105.1"/>
</dbReference>
<organism evidence="3 4">
    <name type="scientific">Phytomonospora endophytica</name>
    <dbReference type="NCBI Taxonomy" id="714109"/>
    <lineage>
        <taxon>Bacteria</taxon>
        <taxon>Bacillati</taxon>
        <taxon>Actinomycetota</taxon>
        <taxon>Actinomycetes</taxon>
        <taxon>Micromonosporales</taxon>
        <taxon>Micromonosporaceae</taxon>
        <taxon>Phytomonospora</taxon>
    </lineage>
</organism>
<dbReference type="GO" id="GO:0016791">
    <property type="term" value="F:phosphatase activity"/>
    <property type="evidence" value="ECO:0007669"/>
    <property type="project" value="TreeGrafter"/>
</dbReference>
<dbReference type="Pfam" id="PF01590">
    <property type="entry name" value="GAF"/>
    <property type="match status" value="1"/>
</dbReference>
<dbReference type="Pfam" id="PF07228">
    <property type="entry name" value="SpoIIE"/>
    <property type="match status" value="1"/>
</dbReference>
<dbReference type="PANTHER" id="PTHR43156:SF2">
    <property type="entry name" value="STAGE II SPORULATION PROTEIN E"/>
    <property type="match status" value="1"/>
</dbReference>
<dbReference type="InterPro" id="IPR035965">
    <property type="entry name" value="PAS-like_dom_sf"/>
</dbReference>
<dbReference type="PROSITE" id="PS50112">
    <property type="entry name" value="PAS"/>
    <property type="match status" value="1"/>
</dbReference>
<evidence type="ECO:0000313" key="3">
    <source>
        <dbReference type="EMBL" id="MBB6035868.1"/>
    </source>
</evidence>
<keyword evidence="4" id="KW-1185">Reference proteome</keyword>
<accession>A0A841FPZ7</accession>
<dbReference type="EMBL" id="JACHGT010000007">
    <property type="protein sequence ID" value="MBB6035868.1"/>
    <property type="molecule type" value="Genomic_DNA"/>
</dbReference>
<name>A0A841FPZ7_9ACTN</name>
<dbReference type="InterPro" id="IPR003018">
    <property type="entry name" value="GAF"/>
</dbReference>
<comment type="caution">
    <text evidence="3">The sequence shown here is derived from an EMBL/GenBank/DDBJ whole genome shotgun (WGS) entry which is preliminary data.</text>
</comment>
<dbReference type="SUPFAM" id="SSF81606">
    <property type="entry name" value="PP2C-like"/>
    <property type="match status" value="1"/>
</dbReference>
<dbReference type="Gene3D" id="3.30.450.40">
    <property type="match status" value="1"/>
</dbReference>
<dbReference type="CDD" id="cd00130">
    <property type="entry name" value="PAS"/>
    <property type="match status" value="2"/>
</dbReference>
<dbReference type="Gene3D" id="3.30.450.20">
    <property type="entry name" value="PAS domain"/>
    <property type="match status" value="2"/>
</dbReference>
<dbReference type="InterPro" id="IPR052016">
    <property type="entry name" value="Bact_Sigma-Reg"/>
</dbReference>
<evidence type="ECO:0000313" key="4">
    <source>
        <dbReference type="Proteomes" id="UP000548476"/>
    </source>
</evidence>
<dbReference type="InterPro" id="IPR001932">
    <property type="entry name" value="PPM-type_phosphatase-like_dom"/>
</dbReference>
<dbReference type="Pfam" id="PF08448">
    <property type="entry name" value="PAS_4"/>
    <property type="match status" value="1"/>
</dbReference>
<dbReference type="GO" id="GO:0006355">
    <property type="term" value="P:regulation of DNA-templated transcription"/>
    <property type="evidence" value="ECO:0007669"/>
    <property type="project" value="InterPro"/>
</dbReference>
<feature type="domain" description="PAS" evidence="2">
    <location>
        <begin position="13"/>
        <end position="62"/>
    </location>
</feature>
<dbReference type="InterPro" id="IPR013767">
    <property type="entry name" value="PAS_fold"/>
</dbReference>
<gene>
    <name evidence="3" type="ORF">HNR73_003732</name>
</gene>
<dbReference type="Pfam" id="PF00989">
    <property type="entry name" value="PAS"/>
    <property type="match status" value="1"/>
</dbReference>
<dbReference type="InterPro" id="IPR000014">
    <property type="entry name" value="PAS"/>
</dbReference>
<dbReference type="PANTHER" id="PTHR43156">
    <property type="entry name" value="STAGE II SPORULATION PROTEIN E-RELATED"/>
    <property type="match status" value="1"/>
</dbReference>
<dbReference type="SMART" id="SM00331">
    <property type="entry name" value="PP2C_SIG"/>
    <property type="match status" value="1"/>
</dbReference>
<sequence>MNGSDDEPAGDGREDTLRVMRERFGADPRAATVLVDGDGRISFFDRRAEELTGFAASDVLGRAVSILSAAAIPLTAEEFVRRVGTDGEDRGVLPLRLADGTARLVAIRTHRIRIPDEAHTFLLHLLDVSPGPHSDTHPGLLDAVFHQSPYGVVVLDEQLRFVMINQMMADANRRPVADHLGRHVREVFDTPEMERYESLMLDVMRTGKPVFDLRVPGHPTSEPGSWGVWSASWFRVESWCGSPLGICGIIYELPGQAPFELDRARTRERSRLLSRLGALQGATLDMEAAATGLVEVLTTEFCELAVIDVLDAVAAGEPMPEEIEDTTLVQRLAAATRLDHPAARALIDREAVRPVAETNAFSAVLADGQARLIRLSAGDPAPDAGADVTDAATAADFDSAVIAPMRARNTMIGALTCLRTADRDSFDEEDLDLVQEVANRTALAIDNARLYREEKQAALLLQLSLLPQRPPETPEASMAYRYLPSRTTGRVGGDWFDTIVLPGRRIAMVVGDVVGHGINAAATMGRYRTAVQALSSVGLDPAALLTRLNDVVATFGEGAMATCLYVLYDPHQHRCVVASAGHPPLIMGHPDGSARPFEPPPGPMLGVNGDVVYASAGVETPPGTRLLLYSDGLVESRTLELGEGVARLVRRLGNGHGDLSQQADLLLAAAPDDARDDRTLLLAELHGLRRDQPPVS</sequence>
<evidence type="ECO:0000259" key="2">
    <source>
        <dbReference type="PROSITE" id="PS50112"/>
    </source>
</evidence>
<dbReference type="SMART" id="SM00065">
    <property type="entry name" value="GAF"/>
    <property type="match status" value="1"/>
</dbReference>
<proteinExistence type="predicted"/>
<dbReference type="Gene3D" id="3.60.40.10">
    <property type="entry name" value="PPM-type phosphatase domain"/>
    <property type="match status" value="1"/>
</dbReference>
<dbReference type="SUPFAM" id="SSF55781">
    <property type="entry name" value="GAF domain-like"/>
    <property type="match status" value="1"/>
</dbReference>
<dbReference type="InterPro" id="IPR029016">
    <property type="entry name" value="GAF-like_dom_sf"/>
</dbReference>
<dbReference type="InterPro" id="IPR013656">
    <property type="entry name" value="PAS_4"/>
</dbReference>
<dbReference type="AlphaFoldDB" id="A0A841FPZ7"/>
<dbReference type="SUPFAM" id="SSF55785">
    <property type="entry name" value="PYP-like sensor domain (PAS domain)"/>
    <property type="match status" value="2"/>
</dbReference>
<dbReference type="NCBIfam" id="TIGR00229">
    <property type="entry name" value="sensory_box"/>
    <property type="match status" value="1"/>
</dbReference>
<keyword evidence="1" id="KW-0378">Hydrolase</keyword>
<evidence type="ECO:0000256" key="1">
    <source>
        <dbReference type="ARBA" id="ARBA00022801"/>
    </source>
</evidence>
<dbReference type="InterPro" id="IPR036457">
    <property type="entry name" value="PPM-type-like_dom_sf"/>
</dbReference>